<dbReference type="Proteomes" id="UP000007241">
    <property type="component" value="Unassembled WGS sequence"/>
</dbReference>
<reference evidence="2 3" key="1">
    <citation type="submission" date="2009-12" db="EMBL/GenBank/DDBJ databases">
        <title>The draft genome of Batrachochytrium dendrobatidis.</title>
        <authorList>
            <consortium name="US DOE Joint Genome Institute (JGI-PGF)"/>
            <person name="Kuo A."/>
            <person name="Salamov A."/>
            <person name="Schmutz J."/>
            <person name="Lucas S."/>
            <person name="Pitluck S."/>
            <person name="Rosenblum E."/>
            <person name="Stajich J."/>
            <person name="Eisen M."/>
            <person name="Grigoriev I.V."/>
        </authorList>
    </citation>
    <scope>NUCLEOTIDE SEQUENCE [LARGE SCALE GENOMIC DNA]</scope>
    <source>
        <strain evidence="3">JAM81 / FGSC 10211</strain>
    </source>
</reference>
<dbReference type="Gene3D" id="3.40.30.10">
    <property type="entry name" value="Glutaredoxin"/>
    <property type="match status" value="1"/>
</dbReference>
<proteinExistence type="inferred from homology"/>
<keyword evidence="3" id="KW-1185">Reference proteome</keyword>
<dbReference type="Pfam" id="PF04908">
    <property type="entry name" value="SH3BGR"/>
    <property type="match status" value="1"/>
</dbReference>
<dbReference type="InterPro" id="IPR036249">
    <property type="entry name" value="Thioredoxin-like_sf"/>
</dbReference>
<gene>
    <name evidence="2" type="ORF">BATDEDRAFT_24491</name>
</gene>
<evidence type="ECO:0000313" key="2">
    <source>
        <dbReference type="EMBL" id="EGF80945.1"/>
    </source>
</evidence>
<accession>F4P116</accession>
<organism evidence="2 3">
    <name type="scientific">Batrachochytrium dendrobatidis (strain JAM81 / FGSC 10211)</name>
    <name type="common">Frog chytrid fungus</name>
    <dbReference type="NCBI Taxonomy" id="684364"/>
    <lineage>
        <taxon>Eukaryota</taxon>
        <taxon>Fungi</taxon>
        <taxon>Fungi incertae sedis</taxon>
        <taxon>Chytridiomycota</taxon>
        <taxon>Chytridiomycota incertae sedis</taxon>
        <taxon>Chytridiomycetes</taxon>
        <taxon>Rhizophydiales</taxon>
        <taxon>Rhizophydiales incertae sedis</taxon>
        <taxon>Batrachochytrium</taxon>
    </lineage>
</organism>
<dbReference type="AlphaFoldDB" id="F4P116"/>
<sequence>MSEQAPRVTLYYSSVSGMVKVKKAQSRIQDLLAAHKVPYTMLDIAAEEDAKKYMQSKSGSNVIPQIFVDGEYKGILGWIAVKLHLYLKLSDTFVSKKQKLQECKLFPSNHQEKHHSALSRNSEVTILLSQFGVHQI</sequence>
<dbReference type="RefSeq" id="XP_006678467.1">
    <property type="nucleotide sequence ID" value="XM_006678404.1"/>
</dbReference>
<dbReference type="PANTHER" id="PTHR12232:SF0">
    <property type="entry name" value="THIOREDOXIN DOMAIN-CONTAINING PROTEIN"/>
    <property type="match status" value="1"/>
</dbReference>
<dbReference type="PROSITE" id="PS51354">
    <property type="entry name" value="GLUTAREDOXIN_2"/>
    <property type="match status" value="1"/>
</dbReference>
<dbReference type="EMBL" id="GL882883">
    <property type="protein sequence ID" value="EGF80945.1"/>
    <property type="molecule type" value="Genomic_DNA"/>
</dbReference>
<dbReference type="SUPFAM" id="SSF52833">
    <property type="entry name" value="Thioredoxin-like"/>
    <property type="match status" value="1"/>
</dbReference>
<evidence type="ECO:0000313" key="3">
    <source>
        <dbReference type="Proteomes" id="UP000007241"/>
    </source>
</evidence>
<dbReference type="PANTHER" id="PTHR12232">
    <property type="entry name" value="SH3 DOMAIN-BINDING GLUTAMIC ACID-RICH-LIKE PROTEIN"/>
    <property type="match status" value="1"/>
</dbReference>
<dbReference type="STRING" id="684364.F4P116"/>
<dbReference type="InterPro" id="IPR006993">
    <property type="entry name" value="Glut_rich_SH3-bd"/>
</dbReference>
<dbReference type="OrthoDB" id="9932926at2759"/>
<dbReference type="GeneID" id="18238512"/>
<protein>
    <submittedName>
        <fullName evidence="2">Uncharacterized protein</fullName>
    </submittedName>
</protein>
<name>F4P116_BATDJ</name>
<evidence type="ECO:0000256" key="1">
    <source>
        <dbReference type="ARBA" id="ARBA00007764"/>
    </source>
</evidence>
<dbReference type="HOGENOM" id="CLU_1875048_0_0_1"/>
<dbReference type="GO" id="GO:0005737">
    <property type="term" value="C:cytoplasm"/>
    <property type="evidence" value="ECO:0000318"/>
    <property type="project" value="GO_Central"/>
</dbReference>
<dbReference type="InterPro" id="IPR051033">
    <property type="entry name" value="SH3BGR"/>
</dbReference>
<dbReference type="InParanoid" id="F4P116"/>
<comment type="similarity">
    <text evidence="1">Belongs to the SH3BGR family.</text>
</comment>